<reference evidence="3" key="1">
    <citation type="submission" date="2023-07" db="EMBL/GenBank/DDBJ databases">
        <title>30 novel species of actinomycetes from the DSMZ collection.</title>
        <authorList>
            <person name="Nouioui I."/>
        </authorList>
    </citation>
    <scope>NUCLEOTIDE SEQUENCE [LARGE SCALE GENOMIC DNA]</scope>
    <source>
        <strain evidence="3">DSM 44918</strain>
    </source>
</reference>
<feature type="compositionally biased region" description="Acidic residues" evidence="1">
    <location>
        <begin position="21"/>
        <end position="30"/>
    </location>
</feature>
<gene>
    <name evidence="2" type="ORF">RNC47_30080</name>
</gene>
<dbReference type="EMBL" id="JAVREM010000066">
    <property type="protein sequence ID" value="MDT0322572.1"/>
    <property type="molecule type" value="Genomic_DNA"/>
</dbReference>
<sequence>MSDTGMPERRVPGTHWPETLPDPEDVEPETDEGVLRDVADGLRDCPDRRPHLTALLREANRFSETNRRSRGSLP</sequence>
<comment type="caution">
    <text evidence="2">The sequence shown here is derived from an EMBL/GenBank/DDBJ whole genome shotgun (WGS) entry which is preliminary data.</text>
</comment>
<protein>
    <submittedName>
        <fullName evidence="2">Uncharacterized protein</fullName>
    </submittedName>
</protein>
<evidence type="ECO:0000313" key="3">
    <source>
        <dbReference type="Proteomes" id="UP001183420"/>
    </source>
</evidence>
<dbReference type="RefSeq" id="WP_311603252.1">
    <property type="nucleotide sequence ID" value="NZ_JAVREM010000066.1"/>
</dbReference>
<feature type="compositionally biased region" description="Basic and acidic residues" evidence="1">
    <location>
        <begin position="1"/>
        <end position="11"/>
    </location>
</feature>
<feature type="region of interest" description="Disordered" evidence="1">
    <location>
        <begin position="1"/>
        <end position="30"/>
    </location>
</feature>
<dbReference type="Proteomes" id="UP001183420">
    <property type="component" value="Unassembled WGS sequence"/>
</dbReference>
<name>A0ABU2LZI7_9ACTN</name>
<keyword evidence="3" id="KW-1185">Reference proteome</keyword>
<accession>A0ABU2LZI7</accession>
<proteinExistence type="predicted"/>
<evidence type="ECO:0000256" key="1">
    <source>
        <dbReference type="SAM" id="MobiDB-lite"/>
    </source>
</evidence>
<evidence type="ECO:0000313" key="2">
    <source>
        <dbReference type="EMBL" id="MDT0322572.1"/>
    </source>
</evidence>
<organism evidence="2 3">
    <name type="scientific">Streptomyces millisiae</name>
    <dbReference type="NCBI Taxonomy" id="3075542"/>
    <lineage>
        <taxon>Bacteria</taxon>
        <taxon>Bacillati</taxon>
        <taxon>Actinomycetota</taxon>
        <taxon>Actinomycetes</taxon>
        <taxon>Kitasatosporales</taxon>
        <taxon>Streptomycetaceae</taxon>
        <taxon>Streptomyces</taxon>
    </lineage>
</organism>